<keyword evidence="4" id="KW-1185">Reference proteome</keyword>
<dbReference type="Proteomes" id="UP000257127">
    <property type="component" value="Unassembled WGS sequence"/>
</dbReference>
<feature type="transmembrane region" description="Helical" evidence="2">
    <location>
        <begin position="75"/>
        <end position="95"/>
    </location>
</feature>
<name>A0A3E1F0N9_9FLAO</name>
<feature type="region of interest" description="Disordered" evidence="1">
    <location>
        <begin position="124"/>
        <end position="148"/>
    </location>
</feature>
<evidence type="ECO:0000313" key="3">
    <source>
        <dbReference type="EMBL" id="RFC55392.1"/>
    </source>
</evidence>
<dbReference type="AlphaFoldDB" id="A0A3E1F0N9"/>
<evidence type="ECO:0000256" key="2">
    <source>
        <dbReference type="SAM" id="Phobius"/>
    </source>
</evidence>
<dbReference type="EMBL" id="QURB01000001">
    <property type="protein sequence ID" value="RFC55392.1"/>
    <property type="molecule type" value="Genomic_DNA"/>
</dbReference>
<keyword evidence="2" id="KW-0812">Transmembrane</keyword>
<accession>A0A3E1F0N9</accession>
<proteinExistence type="predicted"/>
<dbReference type="Pfam" id="PF11751">
    <property type="entry name" value="PorP_SprF"/>
    <property type="match status" value="1"/>
</dbReference>
<reference evidence="3 4" key="1">
    <citation type="submission" date="2018-08" db="EMBL/GenBank/DDBJ databases">
        <title>The draft genome squence of Brumimicrobium sp. N62.</title>
        <authorList>
            <person name="Du Z.-J."/>
            <person name="Luo H.-R."/>
        </authorList>
    </citation>
    <scope>NUCLEOTIDE SEQUENCE [LARGE SCALE GENOMIC DNA]</scope>
    <source>
        <strain evidence="3 4">N62</strain>
    </source>
</reference>
<gene>
    <name evidence="3" type="ORF">DXU93_00195</name>
</gene>
<dbReference type="OrthoDB" id="1466107at2"/>
<evidence type="ECO:0000256" key="1">
    <source>
        <dbReference type="SAM" id="MobiDB-lite"/>
    </source>
</evidence>
<organism evidence="3 4">
    <name type="scientific">Brumimicrobium aurantiacum</name>
    <dbReference type="NCBI Taxonomy" id="1737063"/>
    <lineage>
        <taxon>Bacteria</taxon>
        <taxon>Pseudomonadati</taxon>
        <taxon>Bacteroidota</taxon>
        <taxon>Flavobacteriia</taxon>
        <taxon>Flavobacteriales</taxon>
        <taxon>Crocinitomicaceae</taxon>
        <taxon>Brumimicrobium</taxon>
    </lineage>
</organism>
<dbReference type="InterPro" id="IPR019861">
    <property type="entry name" value="PorP/SprF_Bacteroidetes"/>
</dbReference>
<protein>
    <submittedName>
        <fullName evidence="3">Type IX secretion system membrane protein PorP/SprF</fullName>
    </submittedName>
</protein>
<keyword evidence="2" id="KW-1133">Transmembrane helix</keyword>
<dbReference type="RefSeq" id="WP_116879232.1">
    <property type="nucleotide sequence ID" value="NZ_QURB01000001.1"/>
</dbReference>
<keyword evidence="2" id="KW-0472">Membrane</keyword>
<sequence length="586" mass="66833">MSNPNFENIDRWFFEYTEGNLTASQENQLMSFLELHPELMSELNIWESSKVKAPVNTSVNTAPLIKKAPVLLRPIPLAFVSFLALISIWLGYSVIPVSPLYVQTNIDAKIIETDEETEFLFAQRNQSQDQDDENDSQHHTTSENINNNFKKTNLSSSIVESTTFNSAINKSSSKSELKKNLTDKKQSDKPNFDEFYKTISKDLIIDEFAYNEELNAEVRTNDLEKITNYLTKRIDKGQGSTSIEKIAQNTTRKSGQNSSLAKQSSLKKSINKTLRKIKRMADYPLALQNTKTPYFHAPMMTGYKANFAMVGNAPGNRIQATSRSQWTDSENSQLLNTLSWDGYIYAIRGGLGVEVNYNNYKNNELNNYSAAITYSPKFSINKKVSFEPAINFKMGVINLNQESEIIGNSIEVNRNNVVPLFDEQEVANGSQLWYRDLGLGFMINTKSFYAGFNADNIGRHNNNYFSSDIHKEYKSDIYYTAIIGTEYAARTKELKLSGYGLYQKYGNLEEFWLGTNIRYEWLHLGVAANDELDWAGTLGTTFNRLNINYNVDYTQSRLLNKQILSHQLSVRVLLKPSRYAAKFLKL</sequence>
<comment type="caution">
    <text evidence="3">The sequence shown here is derived from an EMBL/GenBank/DDBJ whole genome shotgun (WGS) entry which is preliminary data.</text>
</comment>
<evidence type="ECO:0000313" key="4">
    <source>
        <dbReference type="Proteomes" id="UP000257127"/>
    </source>
</evidence>